<dbReference type="Gene3D" id="3.30.40.10">
    <property type="entry name" value="Zinc/RING finger domain, C3HC4 (zinc finger)"/>
    <property type="match status" value="1"/>
</dbReference>
<protein>
    <recommendedName>
        <fullName evidence="6">RING-type domain-containing protein</fullName>
    </recommendedName>
</protein>
<feature type="region of interest" description="Disordered" evidence="5">
    <location>
        <begin position="1"/>
        <end position="29"/>
    </location>
</feature>
<evidence type="ECO:0000259" key="6">
    <source>
        <dbReference type="PROSITE" id="PS50089"/>
    </source>
</evidence>
<accession>A0A7J6MH35</accession>
<dbReference type="Pfam" id="PF13639">
    <property type="entry name" value="zf-RING_2"/>
    <property type="match status" value="1"/>
</dbReference>
<dbReference type="Proteomes" id="UP000572268">
    <property type="component" value="Unassembled WGS sequence"/>
</dbReference>
<keyword evidence="2 4" id="KW-0863">Zinc-finger</keyword>
<proteinExistence type="predicted"/>
<dbReference type="InterPro" id="IPR051834">
    <property type="entry name" value="RING_finger_E3_ligase"/>
</dbReference>
<reference evidence="7 8" key="1">
    <citation type="submission" date="2020-04" db="EMBL/GenBank/DDBJ databases">
        <title>Perkinsus olseni comparative genomics.</title>
        <authorList>
            <person name="Bogema D.R."/>
        </authorList>
    </citation>
    <scope>NUCLEOTIDE SEQUENCE [LARGE SCALE GENOMIC DNA]</scope>
    <source>
        <strain evidence="7">ATCC PRA-31</strain>
    </source>
</reference>
<dbReference type="SMART" id="SM00184">
    <property type="entry name" value="RING"/>
    <property type="match status" value="1"/>
</dbReference>
<keyword evidence="1" id="KW-0479">Metal-binding</keyword>
<dbReference type="PANTHER" id="PTHR45931:SF19">
    <property type="entry name" value="CHROMOSOME UNDETERMINED SCAFFOLD_3, WHOLE GENOME SHOTGUN SEQUENCE"/>
    <property type="match status" value="1"/>
</dbReference>
<sequence>MSQQDLGRLSDEKEGRTLVGGGSSSSSNKYKRIMDTSLLDEFGLSANLERGSKVHSPNYMWMVQQRRHAEANEGLCRPLSGIGERGVFLVYPSTRREETGYSAEWTQSSRSPDLDRFGRSRSRSSLSSGVYSTPYFSKHGRTAGFFDRTPSDAVSRGRGSLGSFSSSSSSIVSPSIAMTKSGASSRGVVWIGGFPQGRASSIRSSLRGGGVKQLLAAYGGYRDRRDAWKSNQFSGSSVKGVRSGDLLASSAGGEVVHKGGAVSEQANRRDSIKIEGEEALADACGCRLCGTFMQYRLRGRKNDDNSEELVADIWCTGDKRSEGSEVGAPTTGRVPESSVPFEASGVQLTAGLKSLIEILEADTDRSSKKGLDNYRIDAIVSHRYYSDIGGVKCSICMDELRSGDLVKGLPCLHTFHTKCIDHWLRVNHRCPICKYDITRRR</sequence>
<name>A0A7J6MH35_PEROL</name>
<feature type="region of interest" description="Disordered" evidence="5">
    <location>
        <begin position="100"/>
        <end position="129"/>
    </location>
</feature>
<evidence type="ECO:0000313" key="8">
    <source>
        <dbReference type="Proteomes" id="UP000572268"/>
    </source>
</evidence>
<dbReference type="PANTHER" id="PTHR45931">
    <property type="entry name" value="SI:CH211-59O9.10"/>
    <property type="match status" value="1"/>
</dbReference>
<dbReference type="GO" id="GO:0008270">
    <property type="term" value="F:zinc ion binding"/>
    <property type="evidence" value="ECO:0007669"/>
    <property type="project" value="UniProtKB-KW"/>
</dbReference>
<dbReference type="InterPro" id="IPR001841">
    <property type="entry name" value="Znf_RING"/>
</dbReference>
<evidence type="ECO:0000256" key="2">
    <source>
        <dbReference type="ARBA" id="ARBA00022771"/>
    </source>
</evidence>
<evidence type="ECO:0000256" key="1">
    <source>
        <dbReference type="ARBA" id="ARBA00022723"/>
    </source>
</evidence>
<organism evidence="7 8">
    <name type="scientific">Perkinsus olseni</name>
    <name type="common">Perkinsus atlanticus</name>
    <dbReference type="NCBI Taxonomy" id="32597"/>
    <lineage>
        <taxon>Eukaryota</taxon>
        <taxon>Sar</taxon>
        <taxon>Alveolata</taxon>
        <taxon>Perkinsozoa</taxon>
        <taxon>Perkinsea</taxon>
        <taxon>Perkinsida</taxon>
        <taxon>Perkinsidae</taxon>
        <taxon>Perkinsus</taxon>
    </lineage>
</organism>
<dbReference type="GO" id="GO:0061630">
    <property type="term" value="F:ubiquitin protein ligase activity"/>
    <property type="evidence" value="ECO:0007669"/>
    <property type="project" value="TreeGrafter"/>
</dbReference>
<evidence type="ECO:0000256" key="4">
    <source>
        <dbReference type="PROSITE-ProRule" id="PRU00175"/>
    </source>
</evidence>
<dbReference type="InterPro" id="IPR013083">
    <property type="entry name" value="Znf_RING/FYVE/PHD"/>
</dbReference>
<dbReference type="AlphaFoldDB" id="A0A7J6MH35"/>
<feature type="domain" description="RING-type" evidence="6">
    <location>
        <begin position="393"/>
        <end position="434"/>
    </location>
</feature>
<keyword evidence="3" id="KW-0862">Zinc</keyword>
<evidence type="ECO:0000256" key="5">
    <source>
        <dbReference type="SAM" id="MobiDB-lite"/>
    </source>
</evidence>
<dbReference type="PROSITE" id="PS50089">
    <property type="entry name" value="ZF_RING_2"/>
    <property type="match status" value="1"/>
</dbReference>
<evidence type="ECO:0000256" key="3">
    <source>
        <dbReference type="ARBA" id="ARBA00022833"/>
    </source>
</evidence>
<dbReference type="GO" id="GO:0005634">
    <property type="term" value="C:nucleus"/>
    <property type="evidence" value="ECO:0007669"/>
    <property type="project" value="TreeGrafter"/>
</dbReference>
<dbReference type="SUPFAM" id="SSF57850">
    <property type="entry name" value="RING/U-box"/>
    <property type="match status" value="1"/>
</dbReference>
<evidence type="ECO:0000313" key="7">
    <source>
        <dbReference type="EMBL" id="KAF4670746.1"/>
    </source>
</evidence>
<comment type="caution">
    <text evidence="7">The sequence shown here is derived from an EMBL/GenBank/DDBJ whole genome shotgun (WGS) entry which is preliminary data.</text>
</comment>
<gene>
    <name evidence="7" type="ORF">FOL46_000657</name>
</gene>
<dbReference type="EMBL" id="JABANN010000115">
    <property type="protein sequence ID" value="KAF4670746.1"/>
    <property type="molecule type" value="Genomic_DNA"/>
</dbReference>
<dbReference type="GO" id="GO:0006511">
    <property type="term" value="P:ubiquitin-dependent protein catabolic process"/>
    <property type="evidence" value="ECO:0007669"/>
    <property type="project" value="TreeGrafter"/>
</dbReference>